<dbReference type="AlphaFoldDB" id="A0A8H5LB92"/>
<dbReference type="PROSITE" id="PS00392">
    <property type="entry name" value="DDC_GAD_HDC_YDC"/>
    <property type="match status" value="1"/>
</dbReference>
<dbReference type="InterPro" id="IPR015421">
    <property type="entry name" value="PyrdxlP-dep_Trfase_major"/>
</dbReference>
<dbReference type="InterPro" id="IPR021115">
    <property type="entry name" value="Pyridoxal-P_BS"/>
</dbReference>
<evidence type="ECO:0000256" key="6">
    <source>
        <dbReference type="PIRSR" id="PIRSR602129-50"/>
    </source>
</evidence>
<keyword evidence="9" id="KW-1185">Reference proteome</keyword>
<dbReference type="InterPro" id="IPR002129">
    <property type="entry name" value="PyrdxlP-dep_de-COase"/>
</dbReference>
<feature type="modified residue" description="N6-(pyridoxal phosphate)lysine" evidence="6">
    <location>
        <position position="293"/>
    </location>
</feature>
<proteinExistence type="inferred from homology"/>
<keyword evidence="5 7" id="KW-0456">Lyase</keyword>
<organism evidence="8 9">
    <name type="scientific">Gibberella subglutinans</name>
    <name type="common">Fusarium subglutinans</name>
    <dbReference type="NCBI Taxonomy" id="42677"/>
    <lineage>
        <taxon>Eukaryota</taxon>
        <taxon>Fungi</taxon>
        <taxon>Dikarya</taxon>
        <taxon>Ascomycota</taxon>
        <taxon>Pezizomycotina</taxon>
        <taxon>Sordariomycetes</taxon>
        <taxon>Hypocreomycetidae</taxon>
        <taxon>Hypocreales</taxon>
        <taxon>Nectriaceae</taxon>
        <taxon>Fusarium</taxon>
        <taxon>Fusarium fujikuroi species complex</taxon>
    </lineage>
</organism>
<protein>
    <submittedName>
        <fullName evidence="8">L diaminobutyrate decarboxylase</fullName>
    </submittedName>
</protein>
<dbReference type="Gene3D" id="3.90.1150.170">
    <property type="match status" value="1"/>
</dbReference>
<name>A0A8H5LB92_GIBSU</name>
<dbReference type="InterPro" id="IPR015422">
    <property type="entry name" value="PyrdxlP-dep_Trfase_small"/>
</dbReference>
<evidence type="ECO:0000313" key="8">
    <source>
        <dbReference type="EMBL" id="KAF5588334.1"/>
    </source>
</evidence>
<sequence>MGSFYHNDELEAVCSALQSITQRLATTTQNVKNDPIIKVAQPSDVPYLQRIGTPGQAHSIDQVLKEAFTAFDHRMRVNHPRFMGFIPSPTSPVAWLGDIVASAFNALGASKLQASGPVVIEKTLIEWLAGRVGFPASAGGICVSGGSMANLMGIVLARDRFVPHGETGKAIAYLSDQTHHSVAKAMKLLGFDKEQIRRLPADENFRLDPVLLAKTIQDDRKAGLVPFLVVGTCGTTNTGAIDPLPDIAEICRREQIWLHVDGAYGASATLSATRHETVDGLKYADSMSWDAHKWLFQTYSCGLLLVKDKANLVRSFANEGDYLRDGVAIEDEDIPNFWNYSMELTRPASRAMKLWFTLRVIGVERIGEMIDHGFDLAERAEEELRKLPDWEIVSAASLGVITFRYAPKGLSEDDLEAINSGISKSLISSNKAGILTTKVRGKVALRICALSPQLALDDMSEIIHEANLLATKSTKVSNGIPKNGSDIAADKIGVG</sequence>
<dbReference type="SUPFAM" id="SSF53383">
    <property type="entry name" value="PLP-dependent transferases"/>
    <property type="match status" value="1"/>
</dbReference>
<dbReference type="PRINTS" id="PR00800">
    <property type="entry name" value="YHDCRBOXLASE"/>
</dbReference>
<comment type="cofactor">
    <cofactor evidence="1 6 7">
        <name>pyridoxal 5'-phosphate</name>
        <dbReference type="ChEBI" id="CHEBI:597326"/>
    </cofactor>
</comment>
<evidence type="ECO:0000256" key="7">
    <source>
        <dbReference type="RuleBase" id="RU000382"/>
    </source>
</evidence>
<dbReference type="PANTHER" id="PTHR11999">
    <property type="entry name" value="GROUP II PYRIDOXAL-5-PHOSPHATE DECARBOXYLASE"/>
    <property type="match status" value="1"/>
</dbReference>
<dbReference type="GO" id="GO:0006520">
    <property type="term" value="P:amino acid metabolic process"/>
    <property type="evidence" value="ECO:0007669"/>
    <property type="project" value="InterPro"/>
</dbReference>
<dbReference type="InterPro" id="IPR010977">
    <property type="entry name" value="Aromatic_deC"/>
</dbReference>
<evidence type="ECO:0000256" key="4">
    <source>
        <dbReference type="ARBA" id="ARBA00022898"/>
    </source>
</evidence>
<keyword evidence="3" id="KW-0210">Decarboxylase</keyword>
<dbReference type="OrthoDB" id="2161780at2759"/>
<keyword evidence="4 6" id="KW-0663">Pyridoxal phosphate</keyword>
<dbReference type="Gene3D" id="3.40.640.10">
    <property type="entry name" value="Type I PLP-dependent aspartate aminotransferase-like (Major domain)"/>
    <property type="match status" value="1"/>
</dbReference>
<dbReference type="Proteomes" id="UP000547976">
    <property type="component" value="Unassembled WGS sequence"/>
</dbReference>
<dbReference type="EMBL" id="JAAOAV010000221">
    <property type="protein sequence ID" value="KAF5588334.1"/>
    <property type="molecule type" value="Genomic_DNA"/>
</dbReference>
<evidence type="ECO:0000256" key="3">
    <source>
        <dbReference type="ARBA" id="ARBA00022793"/>
    </source>
</evidence>
<evidence type="ECO:0000256" key="1">
    <source>
        <dbReference type="ARBA" id="ARBA00001933"/>
    </source>
</evidence>
<reference evidence="8 9" key="1">
    <citation type="submission" date="2020-05" db="EMBL/GenBank/DDBJ databases">
        <title>Identification and distribution of gene clusters putatively required for synthesis of sphingolipid metabolism inhibitors in phylogenetically diverse species of the filamentous fungus Fusarium.</title>
        <authorList>
            <person name="Kim H.-S."/>
            <person name="Busman M."/>
            <person name="Brown D.W."/>
            <person name="Divon H."/>
            <person name="Uhlig S."/>
            <person name="Proctor R.H."/>
        </authorList>
    </citation>
    <scope>NUCLEOTIDE SEQUENCE [LARGE SCALE GENOMIC DNA]</scope>
    <source>
        <strain evidence="8 9">NRRL 66333</strain>
    </source>
</reference>
<evidence type="ECO:0000256" key="2">
    <source>
        <dbReference type="ARBA" id="ARBA00009533"/>
    </source>
</evidence>
<accession>A0A8H5LB92</accession>
<evidence type="ECO:0000256" key="5">
    <source>
        <dbReference type="ARBA" id="ARBA00023239"/>
    </source>
</evidence>
<dbReference type="GO" id="GO:0019752">
    <property type="term" value="P:carboxylic acid metabolic process"/>
    <property type="evidence" value="ECO:0007669"/>
    <property type="project" value="InterPro"/>
</dbReference>
<dbReference type="Pfam" id="PF00282">
    <property type="entry name" value="Pyridoxal_deC"/>
    <property type="match status" value="1"/>
</dbReference>
<dbReference type="InterPro" id="IPR015424">
    <property type="entry name" value="PyrdxlP-dep_Trfase"/>
</dbReference>
<dbReference type="GO" id="GO:0030170">
    <property type="term" value="F:pyridoxal phosphate binding"/>
    <property type="evidence" value="ECO:0007669"/>
    <property type="project" value="InterPro"/>
</dbReference>
<dbReference type="GO" id="GO:0016831">
    <property type="term" value="F:carboxy-lyase activity"/>
    <property type="evidence" value="ECO:0007669"/>
    <property type="project" value="UniProtKB-KW"/>
</dbReference>
<dbReference type="GeneID" id="59310961"/>
<comment type="caution">
    <text evidence="8">The sequence shown here is derived from an EMBL/GenBank/DDBJ whole genome shotgun (WGS) entry which is preliminary data.</text>
</comment>
<dbReference type="Gene3D" id="3.90.1150.10">
    <property type="entry name" value="Aspartate Aminotransferase, domain 1"/>
    <property type="match status" value="1"/>
</dbReference>
<comment type="similarity">
    <text evidence="2 7">Belongs to the group II decarboxylase family.</text>
</comment>
<dbReference type="PANTHER" id="PTHR11999:SF70">
    <property type="entry name" value="MIP05841P"/>
    <property type="match status" value="1"/>
</dbReference>
<dbReference type="RefSeq" id="XP_036532981.1">
    <property type="nucleotide sequence ID" value="XM_036676243.1"/>
</dbReference>
<gene>
    <name evidence="8" type="ORF">FSUBG_11549</name>
</gene>
<evidence type="ECO:0000313" key="9">
    <source>
        <dbReference type="Proteomes" id="UP000547976"/>
    </source>
</evidence>